<sequence length="199" mass="24058">MGLKSGSSQKNYSTKFQKKHNRFKCPYFGCAKYERESKIEQKIDDTTFKKVFCNQLDDIINDLTKYYHLAEQRSLIDGEELTRLKCKLATNKDKIASLVNQNRELHKKYSELQEKHTTLQQEYQTLIENNNDYFIKRCELLKKEKDSLVKRNLELFEKIDNLKEMNKEIERLRPCSNFTWFYYNTLLKILHKYSMKHEE</sequence>
<name>A0ACA9L8M5_9GLOM</name>
<organism evidence="1 2">
    <name type="scientific">Cetraspora pellucida</name>
    <dbReference type="NCBI Taxonomy" id="1433469"/>
    <lineage>
        <taxon>Eukaryota</taxon>
        <taxon>Fungi</taxon>
        <taxon>Fungi incertae sedis</taxon>
        <taxon>Mucoromycota</taxon>
        <taxon>Glomeromycotina</taxon>
        <taxon>Glomeromycetes</taxon>
        <taxon>Diversisporales</taxon>
        <taxon>Gigasporaceae</taxon>
        <taxon>Cetraspora</taxon>
    </lineage>
</organism>
<protein>
    <submittedName>
        <fullName evidence="1">2878_t:CDS:1</fullName>
    </submittedName>
</protein>
<accession>A0ACA9L8M5</accession>
<reference evidence="1" key="1">
    <citation type="submission" date="2021-06" db="EMBL/GenBank/DDBJ databases">
        <authorList>
            <person name="Kallberg Y."/>
            <person name="Tangrot J."/>
            <person name="Rosling A."/>
        </authorList>
    </citation>
    <scope>NUCLEOTIDE SEQUENCE</scope>
    <source>
        <strain evidence="1">28 12/20/2015</strain>
    </source>
</reference>
<dbReference type="EMBL" id="CAJVPW010003022">
    <property type="protein sequence ID" value="CAG8517052.1"/>
    <property type="molecule type" value="Genomic_DNA"/>
</dbReference>
<evidence type="ECO:0000313" key="1">
    <source>
        <dbReference type="EMBL" id="CAG8517052.1"/>
    </source>
</evidence>
<proteinExistence type="predicted"/>
<comment type="caution">
    <text evidence="1">The sequence shown here is derived from an EMBL/GenBank/DDBJ whole genome shotgun (WGS) entry which is preliminary data.</text>
</comment>
<feature type="non-terminal residue" evidence="1">
    <location>
        <position position="199"/>
    </location>
</feature>
<keyword evidence="2" id="KW-1185">Reference proteome</keyword>
<dbReference type="Proteomes" id="UP000789366">
    <property type="component" value="Unassembled WGS sequence"/>
</dbReference>
<gene>
    <name evidence="1" type="ORF">SPELUC_LOCUS3748</name>
</gene>
<evidence type="ECO:0000313" key="2">
    <source>
        <dbReference type="Proteomes" id="UP000789366"/>
    </source>
</evidence>